<comment type="caution">
    <text evidence="1">The sequence shown here is derived from an EMBL/GenBank/DDBJ whole genome shotgun (WGS) entry which is preliminary data.</text>
</comment>
<proteinExistence type="predicted"/>
<sequence length="194" mass="22960">MHQVEVDALVRELRNFKFQREDVHLLMTTHKRTYFKEGLYTEDYRKLRHLNFWIGEEPAMNYFIRPIQCNHEVDKSNGNRELTDSKLVLTQESISKSQIDYTIQKLEFHSSIAIEVNKDQRGSLGKRMCEEENDQQGELVQGGASSSNDFGVKKIQGDHNEKNEYVWLEWQRFLKNPISSLMKFSSWKLPWLTS</sequence>
<dbReference type="EMBL" id="PJQL01000188">
    <property type="protein sequence ID" value="RCH98550.1"/>
    <property type="molecule type" value="Genomic_DNA"/>
</dbReference>
<organism evidence="1 2">
    <name type="scientific">Rhizopus azygosporus</name>
    <name type="common">Rhizopus microsporus var. azygosporus</name>
    <dbReference type="NCBI Taxonomy" id="86630"/>
    <lineage>
        <taxon>Eukaryota</taxon>
        <taxon>Fungi</taxon>
        <taxon>Fungi incertae sedis</taxon>
        <taxon>Mucoromycota</taxon>
        <taxon>Mucoromycotina</taxon>
        <taxon>Mucoromycetes</taxon>
        <taxon>Mucorales</taxon>
        <taxon>Mucorineae</taxon>
        <taxon>Rhizopodaceae</taxon>
        <taxon>Rhizopus</taxon>
    </lineage>
</organism>
<dbReference type="AlphaFoldDB" id="A0A367K8R3"/>
<reference evidence="1 2" key="1">
    <citation type="journal article" date="2018" name="G3 (Bethesda)">
        <title>Phylogenetic and Phylogenomic Definition of Rhizopus Species.</title>
        <authorList>
            <person name="Gryganskyi A.P."/>
            <person name="Golan J."/>
            <person name="Dolatabadi S."/>
            <person name="Mondo S."/>
            <person name="Robb S."/>
            <person name="Idnurm A."/>
            <person name="Muszewska A."/>
            <person name="Steczkiewicz K."/>
            <person name="Masonjones S."/>
            <person name="Liao H.L."/>
            <person name="Gajdeczka M.T."/>
            <person name="Anike F."/>
            <person name="Vuek A."/>
            <person name="Anishchenko I.M."/>
            <person name="Voigt K."/>
            <person name="de Hoog G.S."/>
            <person name="Smith M.E."/>
            <person name="Heitman J."/>
            <person name="Vilgalys R."/>
            <person name="Stajich J.E."/>
        </authorList>
    </citation>
    <scope>NUCLEOTIDE SEQUENCE [LARGE SCALE GENOMIC DNA]</scope>
    <source>
        <strain evidence="1 2">CBS 357.93</strain>
    </source>
</reference>
<protein>
    <submittedName>
        <fullName evidence="1">Uncharacterized protein</fullName>
    </submittedName>
</protein>
<keyword evidence="2" id="KW-1185">Reference proteome</keyword>
<evidence type="ECO:0000313" key="2">
    <source>
        <dbReference type="Proteomes" id="UP000252139"/>
    </source>
</evidence>
<accession>A0A367K8R3</accession>
<dbReference type="Proteomes" id="UP000252139">
    <property type="component" value="Unassembled WGS sequence"/>
</dbReference>
<evidence type="ECO:0000313" key="1">
    <source>
        <dbReference type="EMBL" id="RCH98550.1"/>
    </source>
</evidence>
<name>A0A367K8R3_RHIAZ</name>
<gene>
    <name evidence="1" type="ORF">CU097_010005</name>
</gene>
<dbReference type="OrthoDB" id="10279314at2759"/>